<comment type="caution">
    <text evidence="1">The sequence shown here is derived from an EMBL/GenBank/DDBJ whole genome shotgun (WGS) entry which is preliminary data.</text>
</comment>
<organism evidence="1 2">
    <name type="scientific">Haemophilus parahaemolyticus HK385</name>
    <dbReference type="NCBI Taxonomy" id="1095744"/>
    <lineage>
        <taxon>Bacteria</taxon>
        <taxon>Pseudomonadati</taxon>
        <taxon>Pseudomonadota</taxon>
        <taxon>Gammaproteobacteria</taxon>
        <taxon>Pasteurellales</taxon>
        <taxon>Pasteurellaceae</taxon>
        <taxon>Haemophilus</taxon>
    </lineage>
</organism>
<keyword evidence="2" id="KW-1185">Reference proteome</keyword>
<reference evidence="1 2" key="1">
    <citation type="submission" date="2012-02" db="EMBL/GenBank/DDBJ databases">
        <authorList>
            <person name="Harkins D.M."/>
            <person name="Madupu R."/>
            <person name="Durkin A.S."/>
            <person name="Torralba M."/>
            <person name="Methe B."/>
            <person name="Sutton G.G."/>
            <person name="Nelson K.E."/>
        </authorList>
    </citation>
    <scope>NUCLEOTIDE SEQUENCE [LARGE SCALE GENOMIC DNA]</scope>
    <source>
        <strain evidence="1 2">HK385</strain>
    </source>
</reference>
<gene>
    <name evidence="1" type="ORF">HMPREF1050_0067</name>
</gene>
<sequence length="79" mass="9067">MCSKKDLVWFSNVGTEYGTLTVFKTKEGKLFASRGCFKGTVDKFLEKSAEVHDERIKREYRLLIEVAKSRLLGESYVPT</sequence>
<protein>
    <submittedName>
        <fullName evidence="1">Uncharacterized protein</fullName>
    </submittedName>
</protein>
<dbReference type="Proteomes" id="UP000003016">
    <property type="component" value="Unassembled WGS sequence"/>
</dbReference>
<evidence type="ECO:0000313" key="1">
    <source>
        <dbReference type="EMBL" id="EIJ72824.1"/>
    </source>
</evidence>
<proteinExistence type="predicted"/>
<evidence type="ECO:0000313" key="2">
    <source>
        <dbReference type="Proteomes" id="UP000003016"/>
    </source>
</evidence>
<name>A0ABP2P431_HAEPH</name>
<dbReference type="EMBL" id="AJSW01000008">
    <property type="protein sequence ID" value="EIJ72824.1"/>
    <property type="molecule type" value="Genomic_DNA"/>
</dbReference>
<accession>A0ABP2P431</accession>